<dbReference type="PANTHER" id="PTHR46766:SF1">
    <property type="entry name" value="GLUTAMINE-RICH PROTEIN 2"/>
    <property type="match status" value="1"/>
</dbReference>
<protein>
    <submittedName>
        <fullName evidence="4">PPE family protein</fullName>
    </submittedName>
</protein>
<dbReference type="SUPFAM" id="SSF140459">
    <property type="entry name" value="PE/PPE dimer-like"/>
    <property type="match status" value="1"/>
</dbReference>
<dbReference type="InterPro" id="IPR000030">
    <property type="entry name" value="PPE_dom"/>
</dbReference>
<evidence type="ECO:0000313" key="5">
    <source>
        <dbReference type="Proteomes" id="UP001229081"/>
    </source>
</evidence>
<dbReference type="Pfam" id="PF12484">
    <property type="entry name" value="PPE-SVP"/>
    <property type="match status" value="1"/>
</dbReference>
<comment type="similarity">
    <text evidence="1">Belongs to the mycobacterial PPE family.</text>
</comment>
<proteinExistence type="inferred from homology"/>
<dbReference type="AlphaFoldDB" id="A0A4R5WSP7"/>
<organism evidence="4 5">
    <name type="scientific">Mycobacterium paragordonae</name>
    <dbReference type="NCBI Taxonomy" id="1389713"/>
    <lineage>
        <taxon>Bacteria</taxon>
        <taxon>Bacillati</taxon>
        <taxon>Actinomycetota</taxon>
        <taxon>Actinomycetes</taxon>
        <taxon>Mycobacteriales</taxon>
        <taxon>Mycobacteriaceae</taxon>
        <taxon>Mycobacterium</taxon>
    </lineage>
</organism>
<evidence type="ECO:0000259" key="2">
    <source>
        <dbReference type="Pfam" id="PF00823"/>
    </source>
</evidence>
<name>A0A4R5WSP7_9MYCO</name>
<dbReference type="InterPro" id="IPR038332">
    <property type="entry name" value="PPE_sf"/>
</dbReference>
<reference evidence="4" key="1">
    <citation type="submission" date="2023-06" db="EMBL/GenBank/DDBJ databases">
        <title>Identification of two novel mycobacterium reveal diversities and complexities of Mycobacterium gordonae clade.</title>
        <authorList>
            <person name="Matsumoto Y."/>
            <person name="Nakamura S."/>
            <person name="Motooka D."/>
            <person name="Fukushima K."/>
        </authorList>
    </citation>
    <scope>NUCLEOTIDE SEQUENCE</scope>
    <source>
        <strain evidence="4">TY812</strain>
    </source>
</reference>
<evidence type="ECO:0000259" key="3">
    <source>
        <dbReference type="Pfam" id="PF12484"/>
    </source>
</evidence>
<accession>A0A4R5WSP7</accession>
<comment type="caution">
    <text evidence="4">The sequence shown here is derived from an EMBL/GenBank/DDBJ whole genome shotgun (WGS) entry which is preliminary data.</text>
</comment>
<evidence type="ECO:0000256" key="1">
    <source>
        <dbReference type="ARBA" id="ARBA00010652"/>
    </source>
</evidence>
<dbReference type="RefSeq" id="WP_065048632.1">
    <property type="nucleotide sequence ID" value="NZ_JAUFSA010000001.1"/>
</dbReference>
<dbReference type="EMBL" id="JAUFSA010000001">
    <property type="protein sequence ID" value="MDP7734691.1"/>
    <property type="molecule type" value="Genomic_DNA"/>
</dbReference>
<evidence type="ECO:0000313" key="4">
    <source>
        <dbReference type="EMBL" id="MDP7734691.1"/>
    </source>
</evidence>
<dbReference type="Proteomes" id="UP001229081">
    <property type="component" value="Unassembled WGS sequence"/>
</dbReference>
<dbReference type="PANTHER" id="PTHR46766">
    <property type="entry name" value="GLUTAMINE-RICH PROTEIN 2"/>
    <property type="match status" value="1"/>
</dbReference>
<feature type="domain" description="PPE family C-terminal" evidence="3">
    <location>
        <begin position="310"/>
        <end position="396"/>
    </location>
</feature>
<gene>
    <name evidence="4" type="ORF">QXL92_08040</name>
</gene>
<sequence length="400" mass="39929">MVDYGLLPPEVNSGRIYTGPGAGPMLAAAAAWSGLAADLQAAASGHRLAISELTSGPWLGPASAAMLTAATPFVAFLDSSAAEAEQAASQAFAAAAAYEAAFAASIPPPVIAANRALLAALVATNFLGQNTPAIAATEALYAEFWAQDAAAMYNYAGSAAAATQFGELPEPAEVADPYQLADQAIAAFKGQYNNVFGNLMNVGSQLNPRVADVLKTLSTPINGTAIDQWLIANTPLDDIVPLYSKYLSPYVSTITAVFQSGQAFGQASSGSIAITNFMNNLAPAAKAAEGAAQAAGAAGANLGTKVGSVSAGLGRAVPLSGLSVPASWTSSVSTATGQGATAIGNATSIPAALETTSAGAAAGNTPVAPPFGQFFNAGNGRKTPAYGHRLTFMTRPPAAG</sequence>
<feature type="domain" description="PPE" evidence="2">
    <location>
        <begin position="3"/>
        <end position="164"/>
    </location>
</feature>
<dbReference type="Pfam" id="PF00823">
    <property type="entry name" value="PPE"/>
    <property type="match status" value="1"/>
</dbReference>
<dbReference type="GO" id="GO:0052572">
    <property type="term" value="P:response to host immune response"/>
    <property type="evidence" value="ECO:0007669"/>
    <property type="project" value="TreeGrafter"/>
</dbReference>
<dbReference type="Gene3D" id="1.20.1260.20">
    <property type="entry name" value="PPE superfamily"/>
    <property type="match status" value="1"/>
</dbReference>
<dbReference type="InterPro" id="IPR022171">
    <property type="entry name" value="PPE_C"/>
</dbReference>